<evidence type="ECO:0000313" key="1">
    <source>
        <dbReference type="EMBL" id="QJA86180.1"/>
    </source>
</evidence>
<proteinExistence type="predicted"/>
<gene>
    <name evidence="1" type="ORF">MM415B02120_0006</name>
</gene>
<name>A0A6M3KW85_9ZZZZ</name>
<organism evidence="1">
    <name type="scientific">viral metagenome</name>
    <dbReference type="NCBI Taxonomy" id="1070528"/>
    <lineage>
        <taxon>unclassified sequences</taxon>
        <taxon>metagenomes</taxon>
        <taxon>organismal metagenomes</taxon>
    </lineage>
</organism>
<accession>A0A6M3KW85</accession>
<protein>
    <recommendedName>
        <fullName evidence="2">Capsid protein</fullName>
    </recommendedName>
</protein>
<sequence>MISDAFLQIRTALDSTTEVTGGDSRTGVGAVFINKGIDKMIIESYNKSVDFSPLVKRTSIRQLAAIWNMKVNMGSTSKVQFYSDGAGGTPYPSEFIQLYAQAKSLRSDYEVTGLTIAASSSYFNAIASEAKDAIDAMAQVEEQAFILGDDTSSDSSGITVTGTIGVSGSYKGLYQLMSSAVAMSDGSHGGLNDASTIYGSTRSATVTAKEYKLNVNCVCTDSATQSPLSTVLLNAAITASDKKGGKTHRRIFLCSEDRLNEISALIAPQGRFVVGGSMAQLDGGVSVLAWKNHPIIGSRYMAFAGVTGDGTNATFSDADNAMHFLDMDNIVFTNVAGVDKMHQPIKGADANQRNDVEGGYFKTYGVFLMKRFDTHSLIYNLSTPPGA</sequence>
<dbReference type="EMBL" id="MT142620">
    <property type="protein sequence ID" value="QJA86180.1"/>
    <property type="molecule type" value="Genomic_DNA"/>
</dbReference>
<evidence type="ECO:0008006" key="2">
    <source>
        <dbReference type="Google" id="ProtNLM"/>
    </source>
</evidence>
<dbReference type="AlphaFoldDB" id="A0A6M3KW85"/>
<reference evidence="1" key="1">
    <citation type="submission" date="2020-03" db="EMBL/GenBank/DDBJ databases">
        <title>The deep terrestrial virosphere.</title>
        <authorList>
            <person name="Holmfeldt K."/>
            <person name="Nilsson E."/>
            <person name="Simone D."/>
            <person name="Lopez-Fernandez M."/>
            <person name="Wu X."/>
            <person name="de Brujin I."/>
            <person name="Lundin D."/>
            <person name="Andersson A."/>
            <person name="Bertilsson S."/>
            <person name="Dopson M."/>
        </authorList>
    </citation>
    <scope>NUCLEOTIDE SEQUENCE</scope>
    <source>
        <strain evidence="1">MM415B02120</strain>
    </source>
</reference>